<dbReference type="InterPro" id="IPR052980">
    <property type="entry name" value="Crinkler_effector"/>
</dbReference>
<keyword evidence="2" id="KW-1185">Reference proteome</keyword>
<dbReference type="Proteomes" id="UP001219525">
    <property type="component" value="Unassembled WGS sequence"/>
</dbReference>
<proteinExistence type="predicted"/>
<dbReference type="EMBL" id="JARJCW010000003">
    <property type="protein sequence ID" value="KAJ7227096.1"/>
    <property type="molecule type" value="Genomic_DNA"/>
</dbReference>
<reference evidence="1" key="1">
    <citation type="submission" date="2023-03" db="EMBL/GenBank/DDBJ databases">
        <title>Massive genome expansion in bonnet fungi (Mycena s.s.) driven by repeated elements and novel gene families across ecological guilds.</title>
        <authorList>
            <consortium name="Lawrence Berkeley National Laboratory"/>
            <person name="Harder C.B."/>
            <person name="Miyauchi S."/>
            <person name="Viragh M."/>
            <person name="Kuo A."/>
            <person name="Thoen E."/>
            <person name="Andreopoulos B."/>
            <person name="Lu D."/>
            <person name="Skrede I."/>
            <person name="Drula E."/>
            <person name="Henrissat B."/>
            <person name="Morin E."/>
            <person name="Kohler A."/>
            <person name="Barry K."/>
            <person name="LaButti K."/>
            <person name="Morin E."/>
            <person name="Salamov A."/>
            <person name="Lipzen A."/>
            <person name="Mereny Z."/>
            <person name="Hegedus B."/>
            <person name="Baldrian P."/>
            <person name="Stursova M."/>
            <person name="Weitz H."/>
            <person name="Taylor A."/>
            <person name="Grigoriev I.V."/>
            <person name="Nagy L.G."/>
            <person name="Martin F."/>
            <person name="Kauserud H."/>
        </authorList>
    </citation>
    <scope>NUCLEOTIDE SEQUENCE</scope>
    <source>
        <strain evidence="1">9144</strain>
    </source>
</reference>
<evidence type="ECO:0000313" key="1">
    <source>
        <dbReference type="EMBL" id="KAJ7227096.1"/>
    </source>
</evidence>
<evidence type="ECO:0000313" key="2">
    <source>
        <dbReference type="Proteomes" id="UP001219525"/>
    </source>
</evidence>
<accession>A0AAD6YRG7</accession>
<comment type="caution">
    <text evidence="1">The sequence shown here is derived from an EMBL/GenBank/DDBJ whole genome shotgun (WGS) entry which is preliminary data.</text>
</comment>
<gene>
    <name evidence="1" type="ORF">GGX14DRAFT_693127</name>
</gene>
<dbReference type="AlphaFoldDB" id="A0AAD6YRG7"/>
<organism evidence="1 2">
    <name type="scientific">Mycena pura</name>
    <dbReference type="NCBI Taxonomy" id="153505"/>
    <lineage>
        <taxon>Eukaryota</taxon>
        <taxon>Fungi</taxon>
        <taxon>Dikarya</taxon>
        <taxon>Basidiomycota</taxon>
        <taxon>Agaricomycotina</taxon>
        <taxon>Agaricomycetes</taxon>
        <taxon>Agaricomycetidae</taxon>
        <taxon>Agaricales</taxon>
        <taxon>Marasmiineae</taxon>
        <taxon>Mycenaceae</taxon>
        <taxon>Mycena</taxon>
    </lineage>
</organism>
<dbReference type="PANTHER" id="PTHR33129:SF1">
    <property type="entry name" value="ATP-BINDING PROTEIN"/>
    <property type="match status" value="1"/>
</dbReference>
<sequence length="512" mass="58036">MYRQQQLYARMDTTVKEEPVSDDDAVTLPRQLRVGTSINLSDAVKYPNPFEIVRYRELSHRGNAVIITGLPGIGKTRFLCLLFYLRVAAKLPTLYMSTEHSAIVYNDGGFSEFLNFTQFFLINNLPKNTWCLVDSNESLAGVPATVVESGLFIIQAASPRVDRMNYVKGLDGTFQFCLLRDWTLAELIVGELIVGSAFLYFTPEQKIKDFFGKYGGSARHVFKDMDNVDFETNIDKAAEKLDADKVLQQISSTSPSLAVPDQFGHMLLSVFPLEDDEDRSKFQVRSPSIPMLLKRICDSDKEARGHVFRICKGMDTPGCKAWTADILNEDYHSYLLSGETWSLFEMKKSPGQPDMRAQKPVATHGWKSQMTKCGSSLWTSAKMSIGTTSSQPPRQRTPYVAFEKDEEPKDLRPHVYYHPKRKNFATFDSFYVDNPGHALAFQASVAQTHDVSKNGVEWLAARGVTKITYIYVQPTGIEGWPEIRVPVAQEKEKVFDSFYHLRLPVHEKENRV</sequence>
<dbReference type="PANTHER" id="PTHR33129">
    <property type="entry name" value="PROTEIN KINASE DOMAIN-CONTAINING PROTEIN-RELATED"/>
    <property type="match status" value="1"/>
</dbReference>
<name>A0AAD6YRG7_9AGAR</name>
<protein>
    <submittedName>
        <fullName evidence="1">Uncharacterized protein</fullName>
    </submittedName>
</protein>